<proteinExistence type="predicted"/>
<name>A0A7C1XJ01_THERO</name>
<sequence length="191" mass="20356">MFIDYLTVMMVAVVSGTLLAGFYGWRLLDAPPATTRSWGWSFLAVGLLLAIPALHLTLTWPLPGGNNIIMGEPGLYFGLLLALAGVALLREYDLRPLAWLSLPGGVVLVTIAGAILQHGLTRSPALWATAYAVIGVAAILVPFAFRVPALRLVAAALLVIGAAIFAFGTIGAYLEHPGPEQFGQWRPLPMR</sequence>
<reference evidence="1" key="1">
    <citation type="journal article" date="2020" name="mSystems">
        <title>Genome- and Community-Level Interaction Insights into Carbon Utilization and Element Cycling Functions of Hydrothermarchaeota in Hydrothermal Sediment.</title>
        <authorList>
            <person name="Zhou Z."/>
            <person name="Liu Y."/>
            <person name="Xu W."/>
            <person name="Pan J."/>
            <person name="Luo Z.H."/>
            <person name="Li M."/>
        </authorList>
    </citation>
    <scope>NUCLEOTIDE SEQUENCE [LARGE SCALE GENOMIC DNA]</scope>
    <source>
        <strain evidence="1">SpSt-222</strain>
    </source>
</reference>
<dbReference type="AlphaFoldDB" id="A0A7C1XJ01"/>
<protein>
    <submittedName>
        <fullName evidence="1">DUF981 domain-containing protein</fullName>
    </submittedName>
</protein>
<organism evidence="1">
    <name type="scientific">Thermomicrobium roseum</name>
    <dbReference type="NCBI Taxonomy" id="500"/>
    <lineage>
        <taxon>Bacteria</taxon>
        <taxon>Pseudomonadati</taxon>
        <taxon>Thermomicrobiota</taxon>
        <taxon>Thermomicrobia</taxon>
        <taxon>Thermomicrobiales</taxon>
        <taxon>Thermomicrobiaceae</taxon>
        <taxon>Thermomicrobium</taxon>
    </lineage>
</organism>
<evidence type="ECO:0000313" key="1">
    <source>
        <dbReference type="EMBL" id="HEF65429.1"/>
    </source>
</evidence>
<gene>
    <name evidence="1" type="ORF">ENP47_07515</name>
</gene>
<comment type="caution">
    <text evidence="1">The sequence shown here is derived from an EMBL/GenBank/DDBJ whole genome shotgun (WGS) entry which is preliminary data.</text>
</comment>
<dbReference type="InterPro" id="IPR009324">
    <property type="entry name" value="DUF981"/>
</dbReference>
<dbReference type="Pfam" id="PF06168">
    <property type="entry name" value="DUF981"/>
    <property type="match status" value="1"/>
</dbReference>
<accession>A0A7C1XJ01</accession>
<dbReference type="EMBL" id="DSJL01000011">
    <property type="protein sequence ID" value="HEF65429.1"/>
    <property type="molecule type" value="Genomic_DNA"/>
</dbReference>